<dbReference type="EMBL" id="RBWU01000002">
    <property type="protein sequence ID" value="RKS76243.1"/>
    <property type="molecule type" value="Genomic_DNA"/>
</dbReference>
<evidence type="ECO:0000256" key="4">
    <source>
        <dbReference type="SAM" id="MobiDB-lite"/>
    </source>
</evidence>
<dbReference type="Proteomes" id="UP000274601">
    <property type="component" value="Unassembled WGS sequence"/>
</dbReference>
<comment type="caution">
    <text evidence="6">The sequence shown here is derived from an EMBL/GenBank/DDBJ whole genome shotgun (WGS) entry which is preliminary data.</text>
</comment>
<dbReference type="SUPFAM" id="SSF56176">
    <property type="entry name" value="FAD-binding/transporter-associated domain-like"/>
    <property type="match status" value="1"/>
</dbReference>
<feature type="compositionally biased region" description="Basic and acidic residues" evidence="4">
    <location>
        <begin position="1"/>
        <end position="11"/>
    </location>
</feature>
<dbReference type="RefSeq" id="WP_121433632.1">
    <property type="nucleotide sequence ID" value="NZ_RBWU01000002.1"/>
</dbReference>
<dbReference type="PANTHER" id="PTHR43099:SF5">
    <property type="entry name" value="HLYC_CORC FAMILY TRANSPORTER"/>
    <property type="match status" value="1"/>
</dbReference>
<dbReference type="OrthoDB" id="110231at2"/>
<gene>
    <name evidence="6" type="ORF">BZB76_1594</name>
</gene>
<organism evidence="6 7">
    <name type="scientific">Actinomadura pelletieri DSM 43383</name>
    <dbReference type="NCBI Taxonomy" id="1120940"/>
    <lineage>
        <taxon>Bacteria</taxon>
        <taxon>Bacillati</taxon>
        <taxon>Actinomycetota</taxon>
        <taxon>Actinomycetes</taxon>
        <taxon>Streptosporangiales</taxon>
        <taxon>Thermomonosporaceae</taxon>
        <taxon>Actinomadura</taxon>
    </lineage>
</organism>
<proteinExistence type="predicted"/>
<dbReference type="Pfam" id="PF03471">
    <property type="entry name" value="CorC_HlyC"/>
    <property type="match status" value="1"/>
</dbReference>
<dbReference type="Gene3D" id="3.30.465.10">
    <property type="match status" value="1"/>
</dbReference>
<dbReference type="InterPro" id="IPR051676">
    <property type="entry name" value="UPF0053_domain"/>
</dbReference>
<evidence type="ECO:0000256" key="3">
    <source>
        <dbReference type="PROSITE-ProRule" id="PRU00703"/>
    </source>
</evidence>
<keyword evidence="7" id="KW-1185">Reference proteome</keyword>
<reference evidence="6 7" key="1">
    <citation type="submission" date="2018-10" db="EMBL/GenBank/DDBJ databases">
        <title>Genomic Encyclopedia of Archaeal and Bacterial Type Strains, Phase II (KMG-II): from individual species to whole genera.</title>
        <authorList>
            <person name="Goeker M."/>
        </authorList>
    </citation>
    <scope>NUCLEOTIDE SEQUENCE [LARGE SCALE GENOMIC DNA]</scope>
    <source>
        <strain evidence="6 7">DSM 43383</strain>
    </source>
</reference>
<evidence type="ECO:0000259" key="5">
    <source>
        <dbReference type="PROSITE" id="PS51371"/>
    </source>
</evidence>
<accession>A0A495QRW7</accession>
<dbReference type="CDD" id="cd04590">
    <property type="entry name" value="CBS_pair_CorC_HlyC_assoc"/>
    <property type="match status" value="1"/>
</dbReference>
<evidence type="ECO:0000256" key="1">
    <source>
        <dbReference type="ARBA" id="ARBA00022737"/>
    </source>
</evidence>
<protein>
    <submittedName>
        <fullName evidence="6">CBS domain protein</fullName>
    </submittedName>
</protein>
<evidence type="ECO:0000256" key="2">
    <source>
        <dbReference type="ARBA" id="ARBA00023122"/>
    </source>
</evidence>
<dbReference type="InterPro" id="IPR016169">
    <property type="entry name" value="FAD-bd_PCMH_sub2"/>
</dbReference>
<dbReference type="GO" id="GO:0050660">
    <property type="term" value="F:flavin adenine dinucleotide binding"/>
    <property type="evidence" value="ECO:0007669"/>
    <property type="project" value="InterPro"/>
</dbReference>
<dbReference type="PROSITE" id="PS51371">
    <property type="entry name" value="CBS"/>
    <property type="match status" value="2"/>
</dbReference>
<dbReference type="Pfam" id="PF00571">
    <property type="entry name" value="CBS"/>
    <property type="match status" value="2"/>
</dbReference>
<keyword evidence="1" id="KW-0677">Repeat</keyword>
<dbReference type="FunFam" id="3.10.580.10:FF:000002">
    <property type="entry name" value="Magnesium/cobalt efflux protein CorC"/>
    <property type="match status" value="1"/>
</dbReference>
<evidence type="ECO:0000313" key="6">
    <source>
        <dbReference type="EMBL" id="RKS76243.1"/>
    </source>
</evidence>
<evidence type="ECO:0000313" key="7">
    <source>
        <dbReference type="Proteomes" id="UP000274601"/>
    </source>
</evidence>
<feature type="domain" description="CBS" evidence="5">
    <location>
        <begin position="156"/>
        <end position="213"/>
    </location>
</feature>
<name>A0A495QRW7_9ACTN</name>
<dbReference type="InterPro" id="IPR000644">
    <property type="entry name" value="CBS_dom"/>
</dbReference>
<dbReference type="InterPro" id="IPR046342">
    <property type="entry name" value="CBS_dom_sf"/>
</dbReference>
<feature type="domain" description="CBS" evidence="5">
    <location>
        <begin position="94"/>
        <end position="151"/>
    </location>
</feature>
<dbReference type="Gene3D" id="3.10.580.10">
    <property type="entry name" value="CBS-domain"/>
    <property type="match status" value="1"/>
</dbReference>
<dbReference type="InterPro" id="IPR005170">
    <property type="entry name" value="Transptr-assoc_dom"/>
</dbReference>
<feature type="region of interest" description="Disordered" evidence="4">
    <location>
        <begin position="1"/>
        <end position="24"/>
    </location>
</feature>
<dbReference type="PANTHER" id="PTHR43099">
    <property type="entry name" value="UPF0053 PROTEIN YRKA"/>
    <property type="match status" value="1"/>
</dbReference>
<dbReference type="AlphaFoldDB" id="A0A495QRW7"/>
<dbReference type="SUPFAM" id="SSF54631">
    <property type="entry name" value="CBS-domain pair"/>
    <property type="match status" value="1"/>
</dbReference>
<dbReference type="InterPro" id="IPR044751">
    <property type="entry name" value="Ion_transp-like_CBS"/>
</dbReference>
<dbReference type="InterPro" id="IPR036318">
    <property type="entry name" value="FAD-bd_PCMH-like_sf"/>
</dbReference>
<sequence>MDRTPHLDQTNRTDQSPSRPPRGLARPLVWLLSNSTDLVVRLSGGDPGALREELTAERMRALVAQNTQLTADERTLIGEVFAAGERPLREVLVPRTEVAFLDAALPVSAAARIAANSPHSRFPVCRESHDEVIGFVHIRDLLAPGPAGSDGPVGGLVRPVKFLPSSKRVLPALSEMRREGCHLAIVMDEYGGVAGIVTMEDLLEELIGDIRDEYDVHDAQARRLHGGVVEVDGLLNLDDFAAETGIRLPAGPYETVAGHIMAALRRVPAEGDSVDAGGHRLVVARMDGRRVARVRVVPRVTPQVVAAPLPTPPATLRAATGDPADT</sequence>
<keyword evidence="2 3" id="KW-0129">CBS domain</keyword>
<dbReference type="SMART" id="SM01091">
    <property type="entry name" value="CorC_HlyC"/>
    <property type="match status" value="1"/>
</dbReference>